<feature type="compositionally biased region" description="Basic and acidic residues" evidence="6">
    <location>
        <begin position="176"/>
        <end position="194"/>
    </location>
</feature>
<dbReference type="PRINTS" id="PR00891">
    <property type="entry name" value="RABGDIREP"/>
</dbReference>
<comment type="function">
    <text evidence="5">Substrate-binding subunit (component A) of the Rab geranylgeranyltransferase (GGTase) complex. Binds unprenylated Rab proteins and presents the substrate peptide to the catalytic component B. The component A is thought to be regenerated by transferring its prenylated Rab back to the donor membrane.</text>
</comment>
<dbReference type="PIRSF" id="PIRSF016550">
    <property type="entry name" value="Rab_ger_ger_transf_A_euk"/>
    <property type="match status" value="1"/>
</dbReference>
<evidence type="ECO:0000259" key="7">
    <source>
        <dbReference type="Pfam" id="PF22603"/>
    </source>
</evidence>
<dbReference type="GO" id="GO:0016192">
    <property type="term" value="P:vesicle-mediated transport"/>
    <property type="evidence" value="ECO:0007669"/>
    <property type="project" value="TreeGrafter"/>
</dbReference>
<dbReference type="InterPro" id="IPR001738">
    <property type="entry name" value="Rab_escort"/>
</dbReference>
<dbReference type="SUPFAM" id="SSF54373">
    <property type="entry name" value="FAD-linked reductases, C-terminal domain"/>
    <property type="match status" value="1"/>
</dbReference>
<dbReference type="GeneID" id="141413844"/>
<dbReference type="RefSeq" id="XP_020030322.1">
    <property type="nucleotide sequence ID" value="XM_020174733.1"/>
</dbReference>
<feature type="domain" description="RAE1/2" evidence="7">
    <location>
        <begin position="435"/>
        <end position="563"/>
    </location>
</feature>
<reference evidence="8" key="1">
    <citation type="journal article" date="2017" name="G3 (Bethesda)">
        <title>De Novo Genome and Transcriptome Assembly of the Canadian Beaver (Castor canadensis).</title>
        <authorList>
            <person name="Lok S."/>
            <person name="Paton T.A."/>
            <person name="Wang Z."/>
            <person name="Kaur G."/>
            <person name="Walker S."/>
            <person name="Yuen R.K."/>
            <person name="Sung W.W."/>
            <person name="Whitney J."/>
            <person name="Buchanan J.A."/>
            <person name="Trost B."/>
            <person name="Singh N."/>
            <person name="Apresto B."/>
            <person name="Chen N."/>
            <person name="Coole M."/>
            <person name="Dawson T.J."/>
            <person name="Ho K.Y."/>
            <person name="Hu Z."/>
            <person name="Pullenayegum S."/>
            <person name="Samler K."/>
            <person name="Shipstone A."/>
            <person name="Tsoi F."/>
            <person name="Wang T."/>
            <person name="Pereira S.L."/>
            <person name="Rostami P."/>
            <person name="Ryan C.A."/>
            <person name="Tong A.H."/>
            <person name="Ng K."/>
            <person name="Sundaravadanam Y."/>
            <person name="Simpson J.T."/>
            <person name="Lim B.K."/>
            <person name="Engstrom M.D."/>
            <person name="Dutton C.J."/>
            <person name="Kerr K.C."/>
            <person name="Franke M."/>
            <person name="Rapley W."/>
            <person name="Wintle R.F."/>
            <person name="Scherer S.W."/>
        </authorList>
    </citation>
    <scope>NUCLEOTIDE SEQUENCE</scope>
    <source>
        <strain evidence="8">ROM106880</strain>
        <tissue evidence="8">Muscle</tissue>
    </source>
</reference>
<feature type="region of interest" description="Disordered" evidence="6">
    <location>
        <begin position="166"/>
        <end position="195"/>
    </location>
</feature>
<feature type="compositionally biased region" description="Basic and acidic residues" evidence="6">
    <location>
        <begin position="621"/>
        <end position="636"/>
    </location>
</feature>
<reference evidence="9" key="2">
    <citation type="submission" date="2025-04" db="UniProtKB">
        <authorList>
            <consortium name="RefSeq"/>
        </authorList>
    </citation>
    <scope>IDENTIFICATION</scope>
    <source>
        <tissue evidence="9">Leukocyte</tissue>
    </source>
</reference>
<dbReference type="KEGG" id="ccan:109693426"/>
<dbReference type="Gene3D" id="3.50.50.60">
    <property type="entry name" value="FAD/NAD(P)-binding domain"/>
    <property type="match status" value="2"/>
</dbReference>
<accession>A0A250Y3L6</accession>
<name>A0A250Y3L6_CASCN</name>
<dbReference type="GO" id="GO:0016740">
    <property type="term" value="F:transferase activity"/>
    <property type="evidence" value="ECO:0007669"/>
    <property type="project" value="UniProtKB-KW"/>
</dbReference>
<keyword evidence="3 5" id="KW-0343">GTPase activation</keyword>
<keyword evidence="4 5" id="KW-0963">Cytoplasm</keyword>
<dbReference type="GO" id="GO:0005634">
    <property type="term" value="C:nucleus"/>
    <property type="evidence" value="ECO:0007669"/>
    <property type="project" value="TreeGrafter"/>
</dbReference>
<dbReference type="PANTHER" id="PTHR11787">
    <property type="entry name" value="RAB GDP-DISSOCIATION INHIBITOR"/>
    <property type="match status" value="1"/>
</dbReference>
<dbReference type="AlphaFoldDB" id="A0A250Y3L6"/>
<dbReference type="PANTHER" id="PTHR11787:SF9">
    <property type="entry name" value="RAB PROTEINS GERANYLGERANYLTRANSFERASE COMPONENT A 2"/>
    <property type="match status" value="1"/>
</dbReference>
<proteinExistence type="inferred from homology"/>
<gene>
    <name evidence="8" type="primary">CHML</name>
    <name evidence="9" type="synonym">Chml</name>
</gene>
<comment type="subcellular location">
    <subcellularLocation>
        <location evidence="1">Cytoplasm</location>
        <location evidence="1">Cytosol</location>
    </subcellularLocation>
</comment>
<evidence type="ECO:0000313" key="9">
    <source>
        <dbReference type="RefSeq" id="XP_020030322.1"/>
    </source>
</evidence>
<dbReference type="GO" id="GO:0005829">
    <property type="term" value="C:cytosol"/>
    <property type="evidence" value="ECO:0007669"/>
    <property type="project" value="UniProtKB-SubCell"/>
</dbReference>
<dbReference type="GO" id="GO:0006886">
    <property type="term" value="P:intracellular protein transport"/>
    <property type="evidence" value="ECO:0007669"/>
    <property type="project" value="InterPro"/>
</dbReference>
<evidence type="ECO:0000256" key="2">
    <source>
        <dbReference type="ARBA" id="ARBA00005593"/>
    </source>
</evidence>
<dbReference type="InterPro" id="IPR036188">
    <property type="entry name" value="FAD/NAD-bd_sf"/>
</dbReference>
<dbReference type="FunFam" id="1.10.405.10:FF:000003">
    <property type="entry name" value="Rab proteins geranylgeranyltransferase component A"/>
    <property type="match status" value="1"/>
</dbReference>
<dbReference type="Pfam" id="PF00996">
    <property type="entry name" value="GDI"/>
    <property type="match status" value="1"/>
</dbReference>
<evidence type="ECO:0000256" key="6">
    <source>
        <dbReference type="SAM" id="MobiDB-lite"/>
    </source>
</evidence>
<protein>
    <recommendedName>
        <fullName evidence="5">Rab proteins geranylgeranyltransferase component A</fullName>
    </recommendedName>
</protein>
<dbReference type="FunFam" id="3.50.50.60:FF:000108">
    <property type="entry name" value="Rab proteins geranylgeranyltransferase component A"/>
    <property type="match status" value="1"/>
</dbReference>
<evidence type="ECO:0000256" key="3">
    <source>
        <dbReference type="ARBA" id="ARBA00022468"/>
    </source>
</evidence>
<dbReference type="InterPro" id="IPR018203">
    <property type="entry name" value="GDP_dissociation_inhibitor"/>
</dbReference>
<evidence type="ECO:0000256" key="4">
    <source>
        <dbReference type="ARBA" id="ARBA00022490"/>
    </source>
</evidence>
<dbReference type="GO" id="GO:0005092">
    <property type="term" value="F:GDP-dissociation inhibitor activity"/>
    <property type="evidence" value="ECO:0007669"/>
    <property type="project" value="InterPro"/>
</dbReference>
<dbReference type="OrthoDB" id="1923006at2759"/>
<comment type="similarity">
    <text evidence="2 5">Belongs to the Rab GDI family.</text>
</comment>
<dbReference type="Pfam" id="PF22603">
    <property type="entry name" value="RAE1_2_domI_C"/>
    <property type="match status" value="1"/>
</dbReference>
<dbReference type="SUPFAM" id="SSF51905">
    <property type="entry name" value="FAD/NAD(P)-binding domain"/>
    <property type="match status" value="1"/>
</dbReference>
<dbReference type="Gene3D" id="3.30.519.10">
    <property type="entry name" value="Guanine Nucleotide Dissociation Inhibitor, domain 2"/>
    <property type="match status" value="1"/>
</dbReference>
<organism evidence="8">
    <name type="scientific">Castor canadensis</name>
    <name type="common">American beaver</name>
    <dbReference type="NCBI Taxonomy" id="51338"/>
    <lineage>
        <taxon>Eukaryota</taxon>
        <taxon>Metazoa</taxon>
        <taxon>Chordata</taxon>
        <taxon>Craniata</taxon>
        <taxon>Vertebrata</taxon>
        <taxon>Euteleostomi</taxon>
        <taxon>Mammalia</taxon>
        <taxon>Eutheria</taxon>
        <taxon>Euarchontoglires</taxon>
        <taxon>Glires</taxon>
        <taxon>Rodentia</taxon>
        <taxon>Castorimorpha</taxon>
        <taxon>Castoridae</taxon>
        <taxon>Castor</taxon>
    </lineage>
</organism>
<dbReference type="InterPro" id="IPR054420">
    <property type="entry name" value="RAE1_2_domI_C"/>
</dbReference>
<feature type="region of interest" description="Disordered" evidence="6">
    <location>
        <begin position="589"/>
        <end position="636"/>
    </location>
</feature>
<dbReference type="PRINTS" id="PR00893">
    <property type="entry name" value="RABESCORT"/>
</dbReference>
<dbReference type="RefSeq" id="XP_073903309.1">
    <property type="nucleotide sequence ID" value="XM_074047208.1"/>
</dbReference>
<sequence>MADCLPTEFDVVVIGTGLPESILAAACSRSGQRVLHIDSRSYYGGNWASFSFSGLLSWLKDYQPNSETEEETTAAWQDLIHETEEAIPLRKKDETIQHTEVFCYANQDTEDSVQEIGALQKNPSSDTSSTLTKPLDSTYLLEEGHREVLLEVPDVEESVEKEKNCGDKTCIGTVPEGDKDEDRPAVEDNTDQPKRNRITYPQMIREGRKFNIDLVSKLLYSQGLLIDLLIKSNVCRYAEFKNVTRILAFREGKVEQVPCSRADVFNSKELTMIEKRMLMKFLTFCLDYEQHPDEYQDYKQCLFSEYLKTKKLTPSLQHFILHSIAMTSESSCSTLDGLKATKNFLRCLGRFGNTPFLFPLYGQGEIPQCFCRMCAVFGGIYCLRHKIQCLVVDKESGRCKAIIDHFGQRINAKYFIVEDSYLSKETCSNVQYKQISRAVLITDQSILKADSDQQISILIVPPVEPGTCSVRVTELSSSTMTCMKGTYLVHLTCSSLKTAREDLESVVKKLFTPFTETEADEEELRKPRLLWALYFNMRDSSGVSRSSYCDLPSNVYVCSGPDSGLGNEHAVNQAETLFREIFPSEEFCPPPPNPEDIIFDGDDKQPDGPETSNIRANPEPPEEKQDLESPGKHLQD</sequence>
<dbReference type="GO" id="GO:0005096">
    <property type="term" value="F:GTPase activator activity"/>
    <property type="evidence" value="ECO:0007669"/>
    <property type="project" value="UniProtKB-UniRule"/>
</dbReference>
<dbReference type="EMBL" id="GFFV01001713">
    <property type="protein sequence ID" value="JAV38232.1"/>
    <property type="molecule type" value="Transcribed_RNA"/>
</dbReference>
<keyword evidence="8" id="KW-0808">Transferase</keyword>
<evidence type="ECO:0000256" key="5">
    <source>
        <dbReference type="PIRNR" id="PIRNR016550"/>
    </source>
</evidence>
<dbReference type="Gene3D" id="1.10.405.10">
    <property type="entry name" value="Guanine Nucleotide Dissociation Inhibitor, domain 1"/>
    <property type="match status" value="1"/>
</dbReference>
<dbReference type="GO" id="GO:0005968">
    <property type="term" value="C:Rab-protein geranylgeranyltransferase complex"/>
    <property type="evidence" value="ECO:0007669"/>
    <property type="project" value="UniProtKB-UniRule"/>
</dbReference>
<dbReference type="GO" id="GO:0007264">
    <property type="term" value="P:small GTPase-mediated signal transduction"/>
    <property type="evidence" value="ECO:0007669"/>
    <property type="project" value="UniProtKB-UniRule"/>
</dbReference>
<evidence type="ECO:0000313" key="8">
    <source>
        <dbReference type="EMBL" id="JAV38232.1"/>
    </source>
</evidence>
<evidence type="ECO:0000256" key="1">
    <source>
        <dbReference type="ARBA" id="ARBA00004514"/>
    </source>
</evidence>